<keyword evidence="2 5" id="KW-0808">Transferase</keyword>
<evidence type="ECO:0000259" key="4">
    <source>
        <dbReference type="Pfam" id="PF13649"/>
    </source>
</evidence>
<keyword evidence="1 5" id="KW-0489">Methyltransferase</keyword>
<dbReference type="EC" id="2.1.-.-" evidence="5"/>
<evidence type="ECO:0000256" key="1">
    <source>
        <dbReference type="ARBA" id="ARBA00022603"/>
    </source>
</evidence>
<dbReference type="InterPro" id="IPR029063">
    <property type="entry name" value="SAM-dependent_MTases_sf"/>
</dbReference>
<evidence type="ECO:0000313" key="5">
    <source>
        <dbReference type="EMBL" id="MDO3383697.1"/>
    </source>
</evidence>
<dbReference type="PROSITE" id="PS01184">
    <property type="entry name" value="UBIE_2"/>
    <property type="match status" value="1"/>
</dbReference>
<keyword evidence="6" id="KW-1185">Reference proteome</keyword>
<comment type="caution">
    <text evidence="5">The sequence shown here is derived from an EMBL/GenBank/DDBJ whole genome shotgun (WGS) entry which is preliminary data.</text>
</comment>
<dbReference type="InterPro" id="IPR023576">
    <property type="entry name" value="UbiE/COQ5_MeTrFase_CS"/>
</dbReference>
<organism evidence="5 6">
    <name type="scientific">Gilvimarinus algae</name>
    <dbReference type="NCBI Taxonomy" id="3058037"/>
    <lineage>
        <taxon>Bacteria</taxon>
        <taxon>Pseudomonadati</taxon>
        <taxon>Pseudomonadota</taxon>
        <taxon>Gammaproteobacteria</taxon>
        <taxon>Cellvibrionales</taxon>
        <taxon>Cellvibrionaceae</taxon>
        <taxon>Gilvimarinus</taxon>
    </lineage>
</organism>
<accession>A0ABT8TMS3</accession>
<dbReference type="SUPFAM" id="SSF53335">
    <property type="entry name" value="S-adenosyl-L-methionine-dependent methyltransferases"/>
    <property type="match status" value="1"/>
</dbReference>
<dbReference type="Gene3D" id="3.40.50.150">
    <property type="entry name" value="Vaccinia Virus protein VP39"/>
    <property type="match status" value="1"/>
</dbReference>
<dbReference type="Pfam" id="PF13649">
    <property type="entry name" value="Methyltransf_25"/>
    <property type="match status" value="1"/>
</dbReference>
<gene>
    <name evidence="5" type="ORF">QWI16_16060</name>
</gene>
<dbReference type="EMBL" id="JAULRT010000062">
    <property type="protein sequence ID" value="MDO3383697.1"/>
    <property type="molecule type" value="Genomic_DNA"/>
</dbReference>
<evidence type="ECO:0000256" key="3">
    <source>
        <dbReference type="ARBA" id="ARBA00022691"/>
    </source>
</evidence>
<evidence type="ECO:0000313" key="6">
    <source>
        <dbReference type="Proteomes" id="UP001168380"/>
    </source>
</evidence>
<dbReference type="PANTHER" id="PTHR43464">
    <property type="entry name" value="METHYLTRANSFERASE"/>
    <property type="match status" value="1"/>
</dbReference>
<proteinExistence type="predicted"/>
<sequence length="297" mass="32254">MTVDCHPALAGDPTPPNWAELELEATWADELNLARPTGLWRFLRSVLGKPKAVQIDRSHPMIQGIPKYALQEFHNLPNGNYSSRIAHGYITGFDRAMLGTMGAVREAMARQVAGAGAVLDLGTAGGKLAAAVSGAGVEDVWGADVSPYLLKHAASRHPQVRFIQAPAESLPFAAGRFGAVVVSFLFHEMPPKYIRQALAEIHRVLRPGGQLLVAEPSALQLAPVAGKQLLSAEGWRHLYFRALAKRAHEPFVMAWHRLDKAALFSEAGFELSDHQDRIPINLYSLKKRSAAPGDVVA</sequence>
<protein>
    <submittedName>
        <fullName evidence="5">Class I SAM-dependent methyltransferase</fullName>
        <ecNumber evidence="5">2.1.-.-</ecNumber>
    </submittedName>
</protein>
<dbReference type="PANTHER" id="PTHR43464:SF19">
    <property type="entry name" value="UBIQUINONE BIOSYNTHESIS O-METHYLTRANSFERASE, MITOCHONDRIAL"/>
    <property type="match status" value="1"/>
</dbReference>
<dbReference type="GO" id="GO:0032259">
    <property type="term" value="P:methylation"/>
    <property type="evidence" value="ECO:0007669"/>
    <property type="project" value="UniProtKB-KW"/>
</dbReference>
<reference evidence="5" key="1">
    <citation type="submission" date="2023-07" db="EMBL/GenBank/DDBJ databases">
        <title>Gilvimarinus algae sp. nov., isolated from the surface of Kelp.</title>
        <authorList>
            <person name="Sun Y.Y."/>
            <person name="Gong Y."/>
            <person name="Du Z.J."/>
        </authorList>
    </citation>
    <scope>NUCLEOTIDE SEQUENCE</scope>
    <source>
        <strain evidence="5">SDUM040014</strain>
    </source>
</reference>
<evidence type="ECO:0000256" key="2">
    <source>
        <dbReference type="ARBA" id="ARBA00022679"/>
    </source>
</evidence>
<dbReference type="CDD" id="cd02440">
    <property type="entry name" value="AdoMet_MTases"/>
    <property type="match status" value="1"/>
</dbReference>
<keyword evidence="3" id="KW-0949">S-adenosyl-L-methionine</keyword>
<feature type="domain" description="Methyltransferase" evidence="4">
    <location>
        <begin position="118"/>
        <end position="209"/>
    </location>
</feature>
<dbReference type="RefSeq" id="WP_302714628.1">
    <property type="nucleotide sequence ID" value="NZ_JAULRT010000062.1"/>
</dbReference>
<dbReference type="GO" id="GO:0008168">
    <property type="term" value="F:methyltransferase activity"/>
    <property type="evidence" value="ECO:0007669"/>
    <property type="project" value="UniProtKB-KW"/>
</dbReference>
<dbReference type="InterPro" id="IPR041698">
    <property type="entry name" value="Methyltransf_25"/>
</dbReference>
<dbReference type="Proteomes" id="UP001168380">
    <property type="component" value="Unassembled WGS sequence"/>
</dbReference>
<name>A0ABT8TMS3_9GAMM</name>